<dbReference type="PROSITE" id="PS51257">
    <property type="entry name" value="PROKAR_LIPOPROTEIN"/>
    <property type="match status" value="1"/>
</dbReference>
<dbReference type="Proteomes" id="UP000077786">
    <property type="component" value="Unassembled WGS sequence"/>
</dbReference>
<dbReference type="PATRIC" id="fig|38307.3.peg.336"/>
<evidence type="ECO:0008006" key="6">
    <source>
        <dbReference type="Google" id="ProtNLM"/>
    </source>
</evidence>
<reference evidence="3 4" key="2">
    <citation type="submission" date="2016-03" db="EMBL/GenBank/DDBJ databases">
        <title>Draft genome sequence of Gluconobacter cerinus strain CECT 9110.</title>
        <authorList>
            <person name="Sainz F."/>
            <person name="Mas A."/>
            <person name="Torija M.J."/>
        </authorList>
    </citation>
    <scope>NUCLEOTIDE SEQUENCE [LARGE SCALE GENOMIC DNA]</scope>
    <source>
        <strain evidence="3 4">CECT 9110</strain>
    </source>
</reference>
<evidence type="ECO:0000256" key="1">
    <source>
        <dbReference type="SAM" id="SignalP"/>
    </source>
</evidence>
<evidence type="ECO:0000313" key="3">
    <source>
        <dbReference type="EMBL" id="OAJ68758.1"/>
    </source>
</evidence>
<dbReference type="OrthoDB" id="7284342at2"/>
<evidence type="ECO:0000313" key="5">
    <source>
        <dbReference type="Proteomes" id="UP001156614"/>
    </source>
</evidence>
<name>A0A1B6VNX0_9PROT</name>
<organism evidence="3 4">
    <name type="scientific">Gluconobacter cerinus</name>
    <dbReference type="NCBI Taxonomy" id="38307"/>
    <lineage>
        <taxon>Bacteria</taxon>
        <taxon>Pseudomonadati</taxon>
        <taxon>Pseudomonadota</taxon>
        <taxon>Alphaproteobacteria</taxon>
        <taxon>Acetobacterales</taxon>
        <taxon>Acetobacteraceae</taxon>
        <taxon>Gluconobacter</taxon>
    </lineage>
</organism>
<evidence type="ECO:0000313" key="4">
    <source>
        <dbReference type="Proteomes" id="UP000077786"/>
    </source>
</evidence>
<feature type="chain" id="PRO_5044555866" description="Lipoprotein" evidence="1">
    <location>
        <begin position="26"/>
        <end position="196"/>
    </location>
</feature>
<keyword evidence="5" id="KW-1185">Reference proteome</keyword>
<feature type="signal peptide" evidence="1">
    <location>
        <begin position="1"/>
        <end position="25"/>
    </location>
</feature>
<reference evidence="2" key="4">
    <citation type="submission" date="2023-01" db="EMBL/GenBank/DDBJ databases">
        <title>Draft genome sequence of Gluconobacter cerinus strain NBRC 3267.</title>
        <authorList>
            <person name="Sun Q."/>
            <person name="Mori K."/>
        </authorList>
    </citation>
    <scope>NUCLEOTIDE SEQUENCE</scope>
    <source>
        <strain evidence="2">NBRC 3267</strain>
    </source>
</reference>
<sequence length="196" mass="21577">MPAFRRLATSLFVPAFAVVAISTLAGCDESNPGFFAPTCPVTDIPSAAADRFVYDGKDPDIGNLVSHAQLTAISGDCERGPKGPKDQQMIRTRVSLAMNLTRGPASKTGTIDVPYFIVIMRDGKIVDKKVFTDTFKLEPNVSNQSVRTDLRLVDLPASKNIQENPYTLEIGYQLTKDELTYNQQHLPVVKFRGRTQ</sequence>
<reference evidence="2" key="1">
    <citation type="journal article" date="2014" name="Int. J. Syst. Evol. Microbiol.">
        <title>Complete genome sequence of Corynebacterium casei LMG S-19264T (=DSM 44701T), isolated from a smear-ripened cheese.</title>
        <authorList>
            <consortium name="US DOE Joint Genome Institute (JGI-PGF)"/>
            <person name="Walter F."/>
            <person name="Albersmeier A."/>
            <person name="Kalinowski J."/>
            <person name="Ruckert C."/>
        </authorList>
    </citation>
    <scope>NUCLEOTIDE SEQUENCE</scope>
    <source>
        <strain evidence="2">NBRC 3267</strain>
    </source>
</reference>
<reference evidence="5" key="3">
    <citation type="journal article" date="2019" name="Int. J. Syst. Evol. Microbiol.">
        <title>The Global Catalogue of Microorganisms (GCM) 10K type strain sequencing project: providing services to taxonomists for standard genome sequencing and annotation.</title>
        <authorList>
            <consortium name="The Broad Institute Genomics Platform"/>
            <consortium name="The Broad Institute Genome Sequencing Center for Infectious Disease"/>
            <person name="Wu L."/>
            <person name="Ma J."/>
        </authorList>
    </citation>
    <scope>NUCLEOTIDE SEQUENCE [LARGE SCALE GENOMIC DNA]</scope>
    <source>
        <strain evidence="5">NBRC 3267</strain>
    </source>
</reference>
<keyword evidence="1" id="KW-0732">Signal</keyword>
<dbReference type="RefSeq" id="WP_064273425.1">
    <property type="nucleotide sequence ID" value="NZ_BEWM01000003.1"/>
</dbReference>
<protein>
    <recommendedName>
        <fullName evidence="6">Lipoprotein</fullName>
    </recommendedName>
</protein>
<gene>
    <name evidence="3" type="ORF">A0123_00318</name>
    <name evidence="2" type="ORF">GCM10007867_00580</name>
</gene>
<dbReference type="GeneID" id="89650965"/>
<proteinExistence type="predicted"/>
<dbReference type="EMBL" id="BSNU01000001">
    <property type="protein sequence ID" value="GLQ61213.1"/>
    <property type="molecule type" value="Genomic_DNA"/>
</dbReference>
<accession>A0A1B6VNX0</accession>
<dbReference type="EMBL" id="LUTU01000004">
    <property type="protein sequence ID" value="OAJ68758.1"/>
    <property type="molecule type" value="Genomic_DNA"/>
</dbReference>
<evidence type="ECO:0000313" key="2">
    <source>
        <dbReference type="EMBL" id="GLQ61213.1"/>
    </source>
</evidence>
<dbReference type="AlphaFoldDB" id="A0A1B6VNX0"/>
<comment type="caution">
    <text evidence="3">The sequence shown here is derived from an EMBL/GenBank/DDBJ whole genome shotgun (WGS) entry which is preliminary data.</text>
</comment>
<dbReference type="Proteomes" id="UP001156614">
    <property type="component" value="Unassembled WGS sequence"/>
</dbReference>